<keyword evidence="2" id="KW-0812">Transmembrane</keyword>
<dbReference type="AlphaFoldDB" id="A0AAV4HEL4"/>
<evidence type="ECO:0000256" key="1">
    <source>
        <dbReference type="SAM" id="MobiDB-lite"/>
    </source>
</evidence>
<gene>
    <name evidence="3" type="ORF">ElyMa_004450000</name>
</gene>
<comment type="caution">
    <text evidence="3">The sequence shown here is derived from an EMBL/GenBank/DDBJ whole genome shotgun (WGS) entry which is preliminary data.</text>
</comment>
<keyword evidence="2" id="KW-0472">Membrane</keyword>
<evidence type="ECO:0000256" key="2">
    <source>
        <dbReference type="SAM" id="Phobius"/>
    </source>
</evidence>
<keyword evidence="2" id="KW-1133">Transmembrane helix</keyword>
<accession>A0AAV4HEL4</accession>
<dbReference type="EMBL" id="BMAT01008993">
    <property type="protein sequence ID" value="GFR96358.1"/>
    <property type="molecule type" value="Genomic_DNA"/>
</dbReference>
<sequence>MADTEKLISALGGRGKFQTTVHLLCGFGGFVPLCFNHVIMAFHGSSIPHKCMAGANTQVGSNFTFNTSGLQPHVTNISHTQCSTTLSYSDGQEKVTECTSGQWDYLPERLQASNSFYFYYLANLELDPAFSLASSVLALSSLTKMEASKSTVQRWRPQRPDSKHRTVNAMRVTVSVTGCGQRRPVCSTRSIRQVSPGRREDPDPQQPSSANRTLGCQDGHQTRTARWAEATSTARVDRSYVISKGGPKLRQ</sequence>
<evidence type="ECO:0000313" key="4">
    <source>
        <dbReference type="Proteomes" id="UP000762676"/>
    </source>
</evidence>
<evidence type="ECO:0000313" key="3">
    <source>
        <dbReference type="EMBL" id="GFR96358.1"/>
    </source>
</evidence>
<name>A0AAV4HEL4_9GAST</name>
<organism evidence="3 4">
    <name type="scientific">Elysia marginata</name>
    <dbReference type="NCBI Taxonomy" id="1093978"/>
    <lineage>
        <taxon>Eukaryota</taxon>
        <taxon>Metazoa</taxon>
        <taxon>Spiralia</taxon>
        <taxon>Lophotrochozoa</taxon>
        <taxon>Mollusca</taxon>
        <taxon>Gastropoda</taxon>
        <taxon>Heterobranchia</taxon>
        <taxon>Euthyneura</taxon>
        <taxon>Panpulmonata</taxon>
        <taxon>Sacoglossa</taxon>
        <taxon>Placobranchoidea</taxon>
        <taxon>Plakobranchidae</taxon>
        <taxon>Elysia</taxon>
    </lineage>
</organism>
<reference evidence="3 4" key="1">
    <citation type="journal article" date="2021" name="Elife">
        <title>Chloroplast acquisition without the gene transfer in kleptoplastic sea slugs, Plakobranchus ocellatus.</title>
        <authorList>
            <person name="Maeda T."/>
            <person name="Takahashi S."/>
            <person name="Yoshida T."/>
            <person name="Shimamura S."/>
            <person name="Takaki Y."/>
            <person name="Nagai Y."/>
            <person name="Toyoda A."/>
            <person name="Suzuki Y."/>
            <person name="Arimoto A."/>
            <person name="Ishii H."/>
            <person name="Satoh N."/>
            <person name="Nishiyama T."/>
            <person name="Hasebe M."/>
            <person name="Maruyama T."/>
            <person name="Minagawa J."/>
            <person name="Obokata J."/>
            <person name="Shigenobu S."/>
        </authorList>
    </citation>
    <scope>NUCLEOTIDE SEQUENCE [LARGE SCALE GENOMIC DNA]</scope>
</reference>
<feature type="transmembrane region" description="Helical" evidence="2">
    <location>
        <begin position="21"/>
        <end position="42"/>
    </location>
</feature>
<protein>
    <submittedName>
        <fullName evidence="3">Uncharacterized protein</fullName>
    </submittedName>
</protein>
<feature type="region of interest" description="Disordered" evidence="1">
    <location>
        <begin position="187"/>
        <end position="234"/>
    </location>
</feature>
<keyword evidence="4" id="KW-1185">Reference proteome</keyword>
<proteinExistence type="predicted"/>
<dbReference type="Proteomes" id="UP000762676">
    <property type="component" value="Unassembled WGS sequence"/>
</dbReference>